<dbReference type="Pfam" id="PF02984">
    <property type="entry name" value="Cyclin_C"/>
    <property type="match status" value="1"/>
</dbReference>
<dbReference type="GO" id="GO:0051301">
    <property type="term" value="P:cell division"/>
    <property type="evidence" value="ECO:0007669"/>
    <property type="project" value="UniProtKB-KW"/>
</dbReference>
<evidence type="ECO:0000256" key="2">
    <source>
        <dbReference type="ARBA" id="ARBA00023127"/>
    </source>
</evidence>
<dbReference type="SMART" id="SM00385">
    <property type="entry name" value="CYCLIN"/>
    <property type="match status" value="1"/>
</dbReference>
<dbReference type="InterPro" id="IPR039361">
    <property type="entry name" value="Cyclin"/>
</dbReference>
<dbReference type="InterPro" id="IPR046965">
    <property type="entry name" value="Cyclin_A/B-like"/>
</dbReference>
<evidence type="ECO:0000313" key="7">
    <source>
        <dbReference type="Proteomes" id="UP000023152"/>
    </source>
</evidence>
<proteinExistence type="inferred from homology"/>
<keyword evidence="7" id="KW-1185">Reference proteome</keyword>
<gene>
    <name evidence="6" type="ORF">RFI_17523</name>
</gene>
<feature type="domain" description="Cyclin-like" evidence="5">
    <location>
        <begin position="58"/>
        <end position="164"/>
    </location>
</feature>
<comment type="similarity">
    <text evidence="4">Belongs to the cyclin family.</text>
</comment>
<dbReference type="InterPro" id="IPR004367">
    <property type="entry name" value="Cyclin_C-dom"/>
</dbReference>
<dbReference type="Pfam" id="PF00134">
    <property type="entry name" value="Cyclin_N"/>
    <property type="match status" value="1"/>
</dbReference>
<dbReference type="Gene3D" id="1.10.472.10">
    <property type="entry name" value="Cyclin-like"/>
    <property type="match status" value="2"/>
</dbReference>
<evidence type="ECO:0000313" key="6">
    <source>
        <dbReference type="EMBL" id="ETO19707.1"/>
    </source>
</evidence>
<dbReference type="CDD" id="cd20537">
    <property type="entry name" value="CYCLIN_CCNO-like_rpt2"/>
    <property type="match status" value="1"/>
</dbReference>
<organism evidence="6 7">
    <name type="scientific">Reticulomyxa filosa</name>
    <dbReference type="NCBI Taxonomy" id="46433"/>
    <lineage>
        <taxon>Eukaryota</taxon>
        <taxon>Sar</taxon>
        <taxon>Rhizaria</taxon>
        <taxon>Retaria</taxon>
        <taxon>Foraminifera</taxon>
        <taxon>Monothalamids</taxon>
        <taxon>Reticulomyxidae</taxon>
        <taxon>Reticulomyxa</taxon>
    </lineage>
</organism>
<evidence type="ECO:0000256" key="1">
    <source>
        <dbReference type="ARBA" id="ARBA00022618"/>
    </source>
</evidence>
<comment type="caution">
    <text evidence="6">The sequence shown here is derived from an EMBL/GenBank/DDBJ whole genome shotgun (WGS) entry which is preliminary data.</text>
</comment>
<keyword evidence="2 4" id="KW-0195">Cyclin</keyword>
<sequence>MIETGKRRERERVYMLSKKKKERGKKFWHTNNNTKQNKKMTEKPRPKVNTRMRVILLDWLIDVHRKFKLLPPTLYLCTNLLDRYLSEVQVPKSKLQLVGCACLWLASKYHEIYAPEIRDFVFVRCYRKKEKSTNLKKKQTNKKFLDDDAFAKEELVKQESAIVDQLKFQLTLPTPLAFAERFLKIGNCGVGLAQNQKIIRCLVFYLLEHGLMKYELARSLPSKLAAACLAYSLLATNSYTSWVCFFARHAFLLCCF</sequence>
<dbReference type="EMBL" id="ASPP01013375">
    <property type="protein sequence ID" value="ETO19707.1"/>
    <property type="molecule type" value="Genomic_DNA"/>
</dbReference>
<dbReference type="AlphaFoldDB" id="X6N315"/>
<dbReference type="PANTHER" id="PTHR10177">
    <property type="entry name" value="CYCLINS"/>
    <property type="match status" value="1"/>
</dbReference>
<dbReference type="FunFam" id="1.10.472.10:FF:000001">
    <property type="entry name" value="G2/mitotic-specific cyclin"/>
    <property type="match status" value="1"/>
</dbReference>
<keyword evidence="1" id="KW-0132">Cell division</keyword>
<evidence type="ECO:0000259" key="5">
    <source>
        <dbReference type="SMART" id="SM00385"/>
    </source>
</evidence>
<dbReference type="PIRSF" id="PIRSF001771">
    <property type="entry name" value="Cyclin_A_B_D_E"/>
    <property type="match status" value="1"/>
</dbReference>
<dbReference type="InterPro" id="IPR036915">
    <property type="entry name" value="Cyclin-like_sf"/>
</dbReference>
<dbReference type="OrthoDB" id="5590282at2759"/>
<evidence type="ECO:0000256" key="4">
    <source>
        <dbReference type="RuleBase" id="RU000383"/>
    </source>
</evidence>
<accession>X6N315</accession>
<evidence type="ECO:0000256" key="3">
    <source>
        <dbReference type="ARBA" id="ARBA00023306"/>
    </source>
</evidence>
<dbReference type="GO" id="GO:0016538">
    <property type="term" value="F:cyclin-dependent protein serine/threonine kinase regulator activity"/>
    <property type="evidence" value="ECO:0007669"/>
    <property type="project" value="InterPro"/>
</dbReference>
<name>X6N315_RETFI</name>
<dbReference type="GO" id="GO:0044772">
    <property type="term" value="P:mitotic cell cycle phase transition"/>
    <property type="evidence" value="ECO:0007669"/>
    <property type="project" value="InterPro"/>
</dbReference>
<dbReference type="Proteomes" id="UP000023152">
    <property type="component" value="Unassembled WGS sequence"/>
</dbReference>
<dbReference type="OMA" id="CFFARHA"/>
<dbReference type="SUPFAM" id="SSF47954">
    <property type="entry name" value="Cyclin-like"/>
    <property type="match status" value="2"/>
</dbReference>
<reference evidence="6 7" key="1">
    <citation type="journal article" date="2013" name="Curr. Biol.">
        <title>The Genome of the Foraminiferan Reticulomyxa filosa.</title>
        <authorList>
            <person name="Glockner G."/>
            <person name="Hulsmann N."/>
            <person name="Schleicher M."/>
            <person name="Noegel A.A."/>
            <person name="Eichinger L."/>
            <person name="Gallinger C."/>
            <person name="Pawlowski J."/>
            <person name="Sierra R."/>
            <person name="Euteneuer U."/>
            <person name="Pillet L."/>
            <person name="Moustafa A."/>
            <person name="Platzer M."/>
            <person name="Groth M."/>
            <person name="Szafranski K."/>
            <person name="Schliwa M."/>
        </authorList>
    </citation>
    <scope>NUCLEOTIDE SEQUENCE [LARGE SCALE GENOMIC DNA]</scope>
</reference>
<keyword evidence="3" id="KW-0131">Cell cycle</keyword>
<dbReference type="InterPro" id="IPR006671">
    <property type="entry name" value="Cyclin_N"/>
</dbReference>
<dbReference type="InterPro" id="IPR013763">
    <property type="entry name" value="Cyclin-like_dom"/>
</dbReference>
<protein>
    <submittedName>
        <fullName evidence="6">Cyclin</fullName>
    </submittedName>
</protein>